<dbReference type="Gene3D" id="1.20.1280.50">
    <property type="match status" value="1"/>
</dbReference>
<evidence type="ECO:0000313" key="3">
    <source>
        <dbReference type="Proteomes" id="UP001219525"/>
    </source>
</evidence>
<dbReference type="PROSITE" id="PS50181">
    <property type="entry name" value="FBOX"/>
    <property type="match status" value="1"/>
</dbReference>
<reference evidence="2" key="1">
    <citation type="submission" date="2023-03" db="EMBL/GenBank/DDBJ databases">
        <title>Massive genome expansion in bonnet fungi (Mycena s.s.) driven by repeated elements and novel gene families across ecological guilds.</title>
        <authorList>
            <consortium name="Lawrence Berkeley National Laboratory"/>
            <person name="Harder C.B."/>
            <person name="Miyauchi S."/>
            <person name="Viragh M."/>
            <person name="Kuo A."/>
            <person name="Thoen E."/>
            <person name="Andreopoulos B."/>
            <person name="Lu D."/>
            <person name="Skrede I."/>
            <person name="Drula E."/>
            <person name="Henrissat B."/>
            <person name="Morin E."/>
            <person name="Kohler A."/>
            <person name="Barry K."/>
            <person name="LaButti K."/>
            <person name="Morin E."/>
            <person name="Salamov A."/>
            <person name="Lipzen A."/>
            <person name="Mereny Z."/>
            <person name="Hegedus B."/>
            <person name="Baldrian P."/>
            <person name="Stursova M."/>
            <person name="Weitz H."/>
            <person name="Taylor A."/>
            <person name="Grigoriev I.V."/>
            <person name="Nagy L.G."/>
            <person name="Martin F."/>
            <person name="Kauserud H."/>
        </authorList>
    </citation>
    <scope>NUCLEOTIDE SEQUENCE</scope>
    <source>
        <strain evidence="2">9144</strain>
    </source>
</reference>
<dbReference type="Proteomes" id="UP001219525">
    <property type="component" value="Unassembled WGS sequence"/>
</dbReference>
<protein>
    <recommendedName>
        <fullName evidence="1">F-box domain-containing protein</fullName>
    </recommendedName>
</protein>
<sequence length="513" mass="57529">MVKHDPLLDIPTELLLNILSFLDVDALYTCQHTSRFLRDLIASSSELQYIIQCGIAQVVDNPAAPIAATDRLALLRARERHFADVNASWKCTIPVTFRPAGLYELSGGLFWLGEHSRQALRFVELPLEPLADGAPPPRWARLPLPNPSKSLIIDFGLAIEEHDLAVMATFTWNTPTPSHNGVVGLEFLSVSTQQRHPRAKGPFEVRQSSWGLPHIILEIVGDNLIFIVGFNFGPDQPEDHVYVYEWRTGVQKMKITAPWHTYFGAVFLTTDTFMLPNTHESTLELWTIAPGRTAPTVTLQLVRLPPNVYLRHITARGEPNPTVYPRRKDPRVAFSPSAPDSIIVFHLSFFPGPNRQFLLFIHRRALIALLRTHEAETVPYAAWAPDVCRWVNATGVVMDWITTTSGQRCVLLPVRRPAPLITLDFNAHKDRARSSRRGPPPKKKVDWLDPADDVLMGLNLATEPVASRLPCVFEVSAELFSSYMGASMDDARIIALKKDLARQVQAVDVLYFG</sequence>
<dbReference type="EMBL" id="JARJCW010000015">
    <property type="protein sequence ID" value="KAJ7216533.1"/>
    <property type="molecule type" value="Genomic_DNA"/>
</dbReference>
<organism evidence="2 3">
    <name type="scientific">Mycena pura</name>
    <dbReference type="NCBI Taxonomy" id="153505"/>
    <lineage>
        <taxon>Eukaryota</taxon>
        <taxon>Fungi</taxon>
        <taxon>Dikarya</taxon>
        <taxon>Basidiomycota</taxon>
        <taxon>Agaricomycotina</taxon>
        <taxon>Agaricomycetes</taxon>
        <taxon>Agaricomycetidae</taxon>
        <taxon>Agaricales</taxon>
        <taxon>Marasmiineae</taxon>
        <taxon>Mycenaceae</taxon>
        <taxon>Mycena</taxon>
    </lineage>
</organism>
<evidence type="ECO:0000259" key="1">
    <source>
        <dbReference type="PROSITE" id="PS50181"/>
    </source>
</evidence>
<comment type="caution">
    <text evidence="2">The sequence shown here is derived from an EMBL/GenBank/DDBJ whole genome shotgun (WGS) entry which is preliminary data.</text>
</comment>
<dbReference type="InterPro" id="IPR036047">
    <property type="entry name" value="F-box-like_dom_sf"/>
</dbReference>
<dbReference type="AlphaFoldDB" id="A0AAD6YIN6"/>
<proteinExistence type="predicted"/>
<accession>A0AAD6YIN6</accession>
<name>A0AAD6YIN6_9AGAR</name>
<keyword evidence="3" id="KW-1185">Reference proteome</keyword>
<dbReference type="Pfam" id="PF12937">
    <property type="entry name" value="F-box-like"/>
    <property type="match status" value="1"/>
</dbReference>
<dbReference type="InterPro" id="IPR001810">
    <property type="entry name" value="F-box_dom"/>
</dbReference>
<feature type="domain" description="F-box" evidence="1">
    <location>
        <begin position="4"/>
        <end position="50"/>
    </location>
</feature>
<dbReference type="SUPFAM" id="SSF81383">
    <property type="entry name" value="F-box domain"/>
    <property type="match status" value="1"/>
</dbReference>
<evidence type="ECO:0000313" key="2">
    <source>
        <dbReference type="EMBL" id="KAJ7216533.1"/>
    </source>
</evidence>
<gene>
    <name evidence="2" type="ORF">GGX14DRAFT_696323</name>
</gene>